<protein>
    <submittedName>
        <fullName evidence="1">Retrovirus-related Pol polyprotein from transposon TNT 1-94</fullName>
    </submittedName>
</protein>
<proteinExistence type="predicted"/>
<name>A0A6L2K057_TANCI</name>
<sequence length="103" mass="11617">MSSDTKLTKDEECELVDSNKYRGMIGTDIETVVYADSDHARDYVDQKSTSGIYTFEGCCLTSWFLKKQTALAISTTEAKYVSVGKACQQALWMKQALIDYDFD</sequence>
<comment type="caution">
    <text evidence="1">The sequence shown here is derived from an EMBL/GenBank/DDBJ whole genome shotgun (WGS) entry which is preliminary data.</text>
</comment>
<organism evidence="1">
    <name type="scientific">Tanacetum cinerariifolium</name>
    <name type="common">Dalmatian daisy</name>
    <name type="synonym">Chrysanthemum cinerariifolium</name>
    <dbReference type="NCBI Taxonomy" id="118510"/>
    <lineage>
        <taxon>Eukaryota</taxon>
        <taxon>Viridiplantae</taxon>
        <taxon>Streptophyta</taxon>
        <taxon>Embryophyta</taxon>
        <taxon>Tracheophyta</taxon>
        <taxon>Spermatophyta</taxon>
        <taxon>Magnoliopsida</taxon>
        <taxon>eudicotyledons</taxon>
        <taxon>Gunneridae</taxon>
        <taxon>Pentapetalae</taxon>
        <taxon>asterids</taxon>
        <taxon>campanulids</taxon>
        <taxon>Asterales</taxon>
        <taxon>Asteraceae</taxon>
        <taxon>Asteroideae</taxon>
        <taxon>Anthemideae</taxon>
        <taxon>Anthemidinae</taxon>
        <taxon>Tanacetum</taxon>
    </lineage>
</organism>
<dbReference type="AlphaFoldDB" id="A0A6L2K057"/>
<dbReference type="PANTHER" id="PTHR11439:SF483">
    <property type="entry name" value="PEPTIDE SYNTHASE GLIP-LIKE, PUTATIVE (AFU_ORTHOLOGUE AFUA_3G12920)-RELATED"/>
    <property type="match status" value="1"/>
</dbReference>
<reference evidence="1" key="1">
    <citation type="journal article" date="2019" name="Sci. Rep.">
        <title>Draft genome of Tanacetum cinerariifolium, the natural source of mosquito coil.</title>
        <authorList>
            <person name="Yamashiro T."/>
            <person name="Shiraishi A."/>
            <person name="Satake H."/>
            <person name="Nakayama K."/>
        </authorList>
    </citation>
    <scope>NUCLEOTIDE SEQUENCE</scope>
</reference>
<gene>
    <name evidence="1" type="ORF">Tci_014145</name>
</gene>
<dbReference type="EMBL" id="BKCJ010001534">
    <property type="protein sequence ID" value="GEU42167.1"/>
    <property type="molecule type" value="Genomic_DNA"/>
</dbReference>
<evidence type="ECO:0000313" key="1">
    <source>
        <dbReference type="EMBL" id="GEU42167.1"/>
    </source>
</evidence>
<dbReference type="CDD" id="cd09272">
    <property type="entry name" value="RNase_HI_RT_Ty1"/>
    <property type="match status" value="1"/>
</dbReference>
<dbReference type="PANTHER" id="PTHR11439">
    <property type="entry name" value="GAG-POL-RELATED RETROTRANSPOSON"/>
    <property type="match status" value="1"/>
</dbReference>
<accession>A0A6L2K057</accession>